<keyword evidence="3" id="KW-1185">Reference proteome</keyword>
<dbReference type="Proteomes" id="UP001249851">
    <property type="component" value="Unassembled WGS sequence"/>
</dbReference>
<gene>
    <name evidence="2" type="ORF">P5673_032932</name>
</gene>
<evidence type="ECO:0000313" key="3">
    <source>
        <dbReference type="Proteomes" id="UP001249851"/>
    </source>
</evidence>
<evidence type="ECO:0000256" key="1">
    <source>
        <dbReference type="SAM" id="MobiDB-lite"/>
    </source>
</evidence>
<protein>
    <submittedName>
        <fullName evidence="2">Uncharacterized protein</fullName>
    </submittedName>
</protein>
<reference evidence="2" key="2">
    <citation type="journal article" date="2023" name="Science">
        <title>Genomic signatures of disease resistance in endangered staghorn corals.</title>
        <authorList>
            <person name="Vollmer S.V."/>
            <person name="Selwyn J.D."/>
            <person name="Despard B.A."/>
            <person name="Roesel C.L."/>
        </authorList>
    </citation>
    <scope>NUCLEOTIDE SEQUENCE</scope>
    <source>
        <strain evidence="2">K2</strain>
    </source>
</reference>
<feature type="region of interest" description="Disordered" evidence="1">
    <location>
        <begin position="353"/>
        <end position="384"/>
    </location>
</feature>
<feature type="compositionally biased region" description="Polar residues" evidence="1">
    <location>
        <begin position="20"/>
        <end position="32"/>
    </location>
</feature>
<organism evidence="2 3">
    <name type="scientific">Acropora cervicornis</name>
    <name type="common">Staghorn coral</name>
    <dbReference type="NCBI Taxonomy" id="6130"/>
    <lineage>
        <taxon>Eukaryota</taxon>
        <taxon>Metazoa</taxon>
        <taxon>Cnidaria</taxon>
        <taxon>Anthozoa</taxon>
        <taxon>Hexacorallia</taxon>
        <taxon>Scleractinia</taxon>
        <taxon>Astrocoeniina</taxon>
        <taxon>Acroporidae</taxon>
        <taxon>Acropora</taxon>
    </lineage>
</organism>
<proteinExistence type="predicted"/>
<dbReference type="AlphaFoldDB" id="A0AAD9PQY1"/>
<name>A0AAD9PQY1_ACRCE</name>
<accession>A0AAD9PQY1</accession>
<comment type="caution">
    <text evidence="2">The sequence shown here is derived from an EMBL/GenBank/DDBJ whole genome shotgun (WGS) entry which is preliminary data.</text>
</comment>
<sequence>MAAEGHLESGVDPGSEVQEKPNTGSVSSTSSQNQLQKISSDHAWQSILIYWHEVQSYFGHCSYLLFVYPGNIHNRSQKTCSLKKDEGLFLRQHGASRAAINSGRILGFHTSLRDVDSHQKFLVASYTNSLQRHLNQAIKEGTLIVNLLDDFHNILTIRLPTKLKLSVATHMTSSLLDMHPKVQAIPVPTCREERHIYSGLSHDELCTLKTTEQSLKSMENYKSAINRSLNCCPELRQYLDKFVKPAPGDWPTWFYEKKLIAQEMNESSPLLSFIPEQGPFHIFLNLQEDVLKIYHFILERIYKETFGSDLPKKPKPFRISLVITAVFLVWAKLVRHKVLSIIAGKAAEVTPVNYQESGSKPGKIKVPQETTARGQPKGDAKSYLKPFDTTVDTKALPLGYTFAKLEPQTIPDQDLVCDYAECSENSITDAVRSTTPETTHPGSERDDEINDYIQINANIDPAYYGSAQWETHKETEFNSFTVRQPQGHRDRNVTNPPLHLNVQIATLPMGTSTFWFLSSQMSQATLMGRNGSYACTFITLFRASTYLRSTNKNILELYVGSSLNSSWITLMLSSIVRGNNAYDRVTLGIGSPFFSVTDAGFGVVSTSEMGATTSKEMEKSTLSKRDWALKDTPYAVLNETCLELDYASQFFNHPQMLVGTACHRKRYHRVDWRE</sequence>
<evidence type="ECO:0000313" key="2">
    <source>
        <dbReference type="EMBL" id="KAK2547225.1"/>
    </source>
</evidence>
<dbReference type="EMBL" id="JARQWQ010000202">
    <property type="protein sequence ID" value="KAK2547225.1"/>
    <property type="molecule type" value="Genomic_DNA"/>
</dbReference>
<reference evidence="2" key="1">
    <citation type="journal article" date="2023" name="G3 (Bethesda)">
        <title>Whole genome assembly and annotation of the endangered Caribbean coral Acropora cervicornis.</title>
        <authorList>
            <person name="Selwyn J.D."/>
            <person name="Vollmer S.V."/>
        </authorList>
    </citation>
    <scope>NUCLEOTIDE SEQUENCE</scope>
    <source>
        <strain evidence="2">K2</strain>
    </source>
</reference>
<feature type="region of interest" description="Disordered" evidence="1">
    <location>
        <begin position="1"/>
        <end position="32"/>
    </location>
</feature>